<gene>
    <name evidence="3" type="ORF">BaRGS_00013862</name>
</gene>
<dbReference type="AlphaFoldDB" id="A0ABD0L6M8"/>
<dbReference type="SMART" id="SM00343">
    <property type="entry name" value="ZnF_C2HC"/>
    <property type="match status" value="2"/>
</dbReference>
<dbReference type="Gene3D" id="4.10.60.10">
    <property type="entry name" value="Zinc finger, CCHC-type"/>
    <property type="match status" value="1"/>
</dbReference>
<reference evidence="3 4" key="1">
    <citation type="journal article" date="2023" name="Sci. Data">
        <title>Genome assembly of the Korean intertidal mud-creeper Batillaria attramentaria.</title>
        <authorList>
            <person name="Patra A.K."/>
            <person name="Ho P.T."/>
            <person name="Jun S."/>
            <person name="Lee S.J."/>
            <person name="Kim Y."/>
            <person name="Won Y.J."/>
        </authorList>
    </citation>
    <scope>NUCLEOTIDE SEQUENCE [LARGE SCALE GENOMIC DNA]</scope>
    <source>
        <strain evidence="3">Wonlab-2016</strain>
    </source>
</reference>
<feature type="domain" description="CCHC-type" evidence="2">
    <location>
        <begin position="6"/>
        <end position="23"/>
    </location>
</feature>
<organism evidence="3 4">
    <name type="scientific">Batillaria attramentaria</name>
    <dbReference type="NCBI Taxonomy" id="370345"/>
    <lineage>
        <taxon>Eukaryota</taxon>
        <taxon>Metazoa</taxon>
        <taxon>Spiralia</taxon>
        <taxon>Lophotrochozoa</taxon>
        <taxon>Mollusca</taxon>
        <taxon>Gastropoda</taxon>
        <taxon>Caenogastropoda</taxon>
        <taxon>Sorbeoconcha</taxon>
        <taxon>Cerithioidea</taxon>
        <taxon>Batillariidae</taxon>
        <taxon>Batillaria</taxon>
    </lineage>
</organism>
<evidence type="ECO:0000313" key="4">
    <source>
        <dbReference type="Proteomes" id="UP001519460"/>
    </source>
</evidence>
<feature type="region of interest" description="Disordered" evidence="1">
    <location>
        <begin position="1"/>
        <end position="22"/>
    </location>
</feature>
<accession>A0ABD0L6M8</accession>
<evidence type="ECO:0000256" key="1">
    <source>
        <dbReference type="SAM" id="MobiDB-lite"/>
    </source>
</evidence>
<dbReference type="EMBL" id="JACVVK020000079">
    <property type="protein sequence ID" value="KAK7494983.1"/>
    <property type="molecule type" value="Genomic_DNA"/>
</dbReference>
<feature type="domain" description="CCHC-type" evidence="2">
    <location>
        <begin position="27"/>
        <end position="43"/>
    </location>
</feature>
<name>A0ABD0L6M8_9CAEN</name>
<dbReference type="InterPro" id="IPR001878">
    <property type="entry name" value="Znf_CCHC"/>
</dbReference>
<sequence>MRSSSKCTRCGKGQQHTKEQCPARKAECRKCHKKGHYAAMCFSKASGVYKVEEKEESEDTSFLGAVQGKSDHPWKVSVQIDKKPALQFKLDRRADVTVIPERLVRGQTLKKTHKTFSNLDRTVTCHGHIYSQAHPLTKHRLTSTNFTIANENASPKGQLQTM</sequence>
<dbReference type="Proteomes" id="UP001519460">
    <property type="component" value="Unassembled WGS sequence"/>
</dbReference>
<evidence type="ECO:0000313" key="3">
    <source>
        <dbReference type="EMBL" id="KAK7494983.1"/>
    </source>
</evidence>
<comment type="caution">
    <text evidence="3">The sequence shown here is derived from an EMBL/GenBank/DDBJ whole genome shotgun (WGS) entry which is preliminary data.</text>
</comment>
<evidence type="ECO:0000259" key="2">
    <source>
        <dbReference type="SMART" id="SM00343"/>
    </source>
</evidence>
<protein>
    <recommendedName>
        <fullName evidence="2">CCHC-type domain-containing protein</fullName>
    </recommendedName>
</protein>
<proteinExistence type="predicted"/>
<keyword evidence="4" id="KW-1185">Reference proteome</keyword>